<evidence type="ECO:0000313" key="2">
    <source>
        <dbReference type="Proteomes" id="UP001597357"/>
    </source>
</evidence>
<dbReference type="InterPro" id="IPR029063">
    <property type="entry name" value="SAM-dependent_MTases_sf"/>
</dbReference>
<reference evidence="2" key="1">
    <citation type="journal article" date="2019" name="Int. J. Syst. Evol. Microbiol.">
        <title>The Global Catalogue of Microorganisms (GCM) 10K type strain sequencing project: providing services to taxonomists for standard genome sequencing and annotation.</title>
        <authorList>
            <consortium name="The Broad Institute Genomics Platform"/>
            <consortium name="The Broad Institute Genome Sequencing Center for Infectious Disease"/>
            <person name="Wu L."/>
            <person name="Ma J."/>
        </authorList>
    </citation>
    <scope>NUCLEOTIDE SEQUENCE [LARGE SCALE GENOMIC DNA]</scope>
    <source>
        <strain evidence="2">KCTC 42255</strain>
    </source>
</reference>
<dbReference type="SUPFAM" id="SSF53335">
    <property type="entry name" value="S-adenosyl-L-methionine-dependent methyltransferases"/>
    <property type="match status" value="1"/>
</dbReference>
<proteinExistence type="predicted"/>
<evidence type="ECO:0008006" key="3">
    <source>
        <dbReference type="Google" id="ProtNLM"/>
    </source>
</evidence>
<protein>
    <recommendedName>
        <fullName evidence="3">Class I SAM-dependent methyltransferase</fullName>
    </recommendedName>
</protein>
<name>A0ABW5SCL1_9FLAO</name>
<organism evidence="1 2">
    <name type="scientific">Mesonia sediminis</name>
    <dbReference type="NCBI Taxonomy" id="1703946"/>
    <lineage>
        <taxon>Bacteria</taxon>
        <taxon>Pseudomonadati</taxon>
        <taxon>Bacteroidota</taxon>
        <taxon>Flavobacteriia</taxon>
        <taxon>Flavobacteriales</taxon>
        <taxon>Flavobacteriaceae</taxon>
        <taxon>Mesonia</taxon>
    </lineage>
</organism>
<dbReference type="Proteomes" id="UP001597357">
    <property type="component" value="Unassembled WGS sequence"/>
</dbReference>
<keyword evidence="2" id="KW-1185">Reference proteome</keyword>
<dbReference type="EMBL" id="JBHULZ010000023">
    <property type="protein sequence ID" value="MFD2697401.1"/>
    <property type="molecule type" value="Genomic_DNA"/>
</dbReference>
<gene>
    <name evidence="1" type="ORF">ACFSQ0_05310</name>
</gene>
<evidence type="ECO:0000313" key="1">
    <source>
        <dbReference type="EMBL" id="MFD2697401.1"/>
    </source>
</evidence>
<sequence length="480" mass="55399">MDFLYDYKVALQNSVQLQSFIDDRLDELFDYYSLSNFEALNKDRHLFKSLPTLDSIAGLNFSLSKNEAYLNLLLSTAVRLNESFSFEHFLNLLNQEGLEQSKIIEASANFMNCRNAIELIDSYDTMLSLLEEAFLTETDYRKEPLTVLLNFYATAIKHFGEFNEPRLKEVRSLIFRSFEDEEITFATDPVLEDALKLDLAFQNNPHKELQLIIDRFLTEDPIIETFAPGFIIESDTAYADVIESNTFNMDEIWQLNRDFYNQMGETNPIFRSLGRGTAVLTTTDQLIVYMSQLGQMHFAKLRDAFEGLPDGLSDIHLFDWGCGQAPASKMFIDHYTAQNIKTVTLIEPSESALKRASLHISRDTQNIYTINKDFDSLNIDDITRHKEPTDVTVHILSNVIDMENFQLHTILDLLRNQNNDVTYFLVVSPYINSARVQRIETFVEEMCENIESELLLTDTKKSGSWHNSWSKVIRVFKTEG</sequence>
<accession>A0ABW5SCL1</accession>
<dbReference type="RefSeq" id="WP_379045179.1">
    <property type="nucleotide sequence ID" value="NZ_JBHULZ010000023.1"/>
</dbReference>
<comment type="caution">
    <text evidence="1">The sequence shown here is derived from an EMBL/GenBank/DDBJ whole genome shotgun (WGS) entry which is preliminary data.</text>
</comment>